<keyword evidence="1" id="KW-0732">Signal</keyword>
<dbReference type="RefSeq" id="WP_345228754.1">
    <property type="nucleotide sequence ID" value="NZ_BAABGQ010000003.1"/>
</dbReference>
<gene>
    <name evidence="2" type="ORF">GCM10023172_01790</name>
</gene>
<evidence type="ECO:0008006" key="4">
    <source>
        <dbReference type="Google" id="ProtNLM"/>
    </source>
</evidence>
<keyword evidence="3" id="KW-1185">Reference proteome</keyword>
<name>A0ABP8PVT8_9BACT</name>
<organism evidence="2 3">
    <name type="scientific">Hymenobacter ginsengisoli</name>
    <dbReference type="NCBI Taxonomy" id="1051626"/>
    <lineage>
        <taxon>Bacteria</taxon>
        <taxon>Pseudomonadati</taxon>
        <taxon>Bacteroidota</taxon>
        <taxon>Cytophagia</taxon>
        <taxon>Cytophagales</taxon>
        <taxon>Hymenobacteraceae</taxon>
        <taxon>Hymenobacter</taxon>
    </lineage>
</organism>
<feature type="chain" id="PRO_5047280186" description="Lipoprotein" evidence="1">
    <location>
        <begin position="27"/>
        <end position="431"/>
    </location>
</feature>
<comment type="caution">
    <text evidence="2">The sequence shown here is derived from an EMBL/GenBank/DDBJ whole genome shotgun (WGS) entry which is preliminary data.</text>
</comment>
<protein>
    <recommendedName>
        <fullName evidence="4">Lipoprotein</fullName>
    </recommendedName>
</protein>
<dbReference type="Proteomes" id="UP001501243">
    <property type="component" value="Unassembled WGS sequence"/>
</dbReference>
<evidence type="ECO:0000256" key="1">
    <source>
        <dbReference type="SAM" id="SignalP"/>
    </source>
</evidence>
<proteinExistence type="predicted"/>
<accession>A0ABP8PVT8</accession>
<evidence type="ECO:0000313" key="3">
    <source>
        <dbReference type="Proteomes" id="UP001501243"/>
    </source>
</evidence>
<reference evidence="3" key="1">
    <citation type="journal article" date="2019" name="Int. J. Syst. Evol. Microbiol.">
        <title>The Global Catalogue of Microorganisms (GCM) 10K type strain sequencing project: providing services to taxonomists for standard genome sequencing and annotation.</title>
        <authorList>
            <consortium name="The Broad Institute Genomics Platform"/>
            <consortium name="The Broad Institute Genome Sequencing Center for Infectious Disease"/>
            <person name="Wu L."/>
            <person name="Ma J."/>
        </authorList>
    </citation>
    <scope>NUCLEOTIDE SEQUENCE [LARGE SCALE GENOMIC DNA]</scope>
    <source>
        <strain evidence="3">JCM 17841</strain>
    </source>
</reference>
<feature type="signal peptide" evidence="1">
    <location>
        <begin position="1"/>
        <end position="26"/>
    </location>
</feature>
<sequence>MLAHSRSKQSFKVMRLFLLPLLPAFALLTACSSSDTEHQATVKTETMADTANKVAGVQPVPPAAVAKRPAAAQRPATASLAPDTANVQNVAAYLAGLPPQAGTPLAEVASQLAWQAFAKDQDKSWVKYRTTHTDRMNKWAATELDSVRQATTTLFYPFSGPDFLNAFTLFPTASTYVMVGLEPVGSVPSLANLENPAILPAVKKSLWSVLNFSFFRTNDMAIDLKSVNLDGAVPLIMLFAARTGNHVQAIRPVQLDAQGQLHEVADTTRAPGSKAIQGAELKLQAADGTEKTVYYFSADLSDWKLGTKDAPLKYVRGLGPLTTYVKSATYLMHKSYFSKIRNLVLERSNYLLQDDSGIAMKYFPKNAWQFTYYGTYRRPINLFAKQYQPELTAAYHDSLHRAQPLPFGTGYNWRQTDSNLLLAKRRVLLTK</sequence>
<evidence type="ECO:0000313" key="2">
    <source>
        <dbReference type="EMBL" id="GAA4493370.1"/>
    </source>
</evidence>
<dbReference type="EMBL" id="BAABGQ010000003">
    <property type="protein sequence ID" value="GAA4493370.1"/>
    <property type="molecule type" value="Genomic_DNA"/>
</dbReference>
<dbReference type="PROSITE" id="PS51257">
    <property type="entry name" value="PROKAR_LIPOPROTEIN"/>
    <property type="match status" value="1"/>
</dbReference>